<dbReference type="Gene3D" id="3.40.50.720">
    <property type="entry name" value="NAD(P)-binding Rossmann-like Domain"/>
    <property type="match status" value="1"/>
</dbReference>
<evidence type="ECO:0000256" key="2">
    <source>
        <dbReference type="ARBA" id="ARBA00023002"/>
    </source>
</evidence>
<feature type="domain" description="Ketoreductase" evidence="4">
    <location>
        <begin position="8"/>
        <end position="198"/>
    </location>
</feature>
<dbReference type="EMBL" id="FXUI01000002">
    <property type="protein sequence ID" value="SMP55807.1"/>
    <property type="molecule type" value="Genomic_DNA"/>
</dbReference>
<protein>
    <submittedName>
        <fullName evidence="5">NAD(P)-dependent dehydrogenase, short-chain alcohol dehydrogenase family</fullName>
    </submittedName>
</protein>
<evidence type="ECO:0000313" key="5">
    <source>
        <dbReference type="EMBL" id="SMP55807.1"/>
    </source>
</evidence>
<organism evidence="5 6">
    <name type="scientific">Novosphingobium panipatense</name>
    <dbReference type="NCBI Taxonomy" id="428991"/>
    <lineage>
        <taxon>Bacteria</taxon>
        <taxon>Pseudomonadati</taxon>
        <taxon>Pseudomonadota</taxon>
        <taxon>Alphaproteobacteria</taxon>
        <taxon>Sphingomonadales</taxon>
        <taxon>Sphingomonadaceae</taxon>
        <taxon>Novosphingobium</taxon>
    </lineage>
</organism>
<dbReference type="InterPro" id="IPR020904">
    <property type="entry name" value="Sc_DH/Rdtase_CS"/>
</dbReference>
<dbReference type="RefSeq" id="WP_283405143.1">
    <property type="nucleotide sequence ID" value="NZ_FXUI01000002.1"/>
</dbReference>
<dbReference type="PRINTS" id="PR00080">
    <property type="entry name" value="SDRFAMILY"/>
</dbReference>
<reference evidence="5 6" key="1">
    <citation type="submission" date="2017-05" db="EMBL/GenBank/DDBJ databases">
        <authorList>
            <person name="Varghese N."/>
            <person name="Submissions S."/>
        </authorList>
    </citation>
    <scope>NUCLEOTIDE SEQUENCE [LARGE SCALE GENOMIC DNA]</scope>
    <source>
        <strain evidence="5 6">SM16</strain>
    </source>
</reference>
<dbReference type="SUPFAM" id="SSF51735">
    <property type="entry name" value="NAD(P)-binding Rossmann-fold domains"/>
    <property type="match status" value="1"/>
</dbReference>
<dbReference type="PANTHER" id="PTHR45024">
    <property type="entry name" value="DEHYDROGENASES, SHORT CHAIN"/>
    <property type="match status" value="1"/>
</dbReference>
<dbReference type="InterPro" id="IPR057326">
    <property type="entry name" value="KR_dom"/>
</dbReference>
<dbReference type="PROSITE" id="PS00061">
    <property type="entry name" value="ADH_SHORT"/>
    <property type="match status" value="1"/>
</dbReference>
<dbReference type="InterPro" id="IPR036291">
    <property type="entry name" value="NAD(P)-bd_dom_sf"/>
</dbReference>
<evidence type="ECO:0000259" key="4">
    <source>
        <dbReference type="SMART" id="SM00822"/>
    </source>
</evidence>
<dbReference type="Proteomes" id="UP001157910">
    <property type="component" value="Unassembled WGS sequence"/>
</dbReference>
<evidence type="ECO:0000256" key="1">
    <source>
        <dbReference type="ARBA" id="ARBA00006484"/>
    </source>
</evidence>
<gene>
    <name evidence="5" type="ORF">SAMN06296065_10242</name>
</gene>
<dbReference type="InterPro" id="IPR002347">
    <property type="entry name" value="SDR_fam"/>
</dbReference>
<keyword evidence="2" id="KW-0560">Oxidoreductase</keyword>
<accession>A0ABY1Q105</accession>
<comment type="similarity">
    <text evidence="1 3">Belongs to the short-chain dehydrogenases/reductases (SDR) family.</text>
</comment>
<proteinExistence type="inferred from homology"/>
<dbReference type="SMART" id="SM00822">
    <property type="entry name" value="PKS_KR"/>
    <property type="match status" value="1"/>
</dbReference>
<dbReference type="Pfam" id="PF00106">
    <property type="entry name" value="adh_short"/>
    <property type="match status" value="1"/>
</dbReference>
<evidence type="ECO:0000256" key="3">
    <source>
        <dbReference type="RuleBase" id="RU000363"/>
    </source>
</evidence>
<dbReference type="PRINTS" id="PR00081">
    <property type="entry name" value="GDHRDH"/>
</dbReference>
<sequence length="303" mass="32045">MSISFKDQVAIVTGAGQGLGRAYALELARRGARVVVNDPGPARDGSGHSDAAASVVEEIRQAGGEGMADAGDVSQYDQMEAMVARAKEAWGGVHVLVNNAGVLRDRTFARMDPADFEFVVRVNLLGSAFATKAAWETMREQNYGRILMTSSSTGLGGNFGQANYGAAKAGVWGLARTLRLEGAKYGIRVNTLMPTAGTRMTADIFPEDAYRAFNPAKVVPAAIFLVSKDAPTDAVLAAGGGLFQRAWVTMNDGLLLPGDAPTAEDVAAAWQEISEREPDHPFDTGMDQAHNALSVLAKAREQS</sequence>
<keyword evidence="6" id="KW-1185">Reference proteome</keyword>
<comment type="caution">
    <text evidence="5">The sequence shown here is derived from an EMBL/GenBank/DDBJ whole genome shotgun (WGS) entry which is preliminary data.</text>
</comment>
<dbReference type="InterPro" id="IPR051687">
    <property type="entry name" value="Peroxisomal_Beta-Oxidation"/>
</dbReference>
<dbReference type="PANTHER" id="PTHR45024:SF2">
    <property type="entry name" value="SCP2 DOMAIN-CONTAINING PROTEIN"/>
    <property type="match status" value="1"/>
</dbReference>
<name>A0ABY1Q105_9SPHN</name>
<evidence type="ECO:0000313" key="6">
    <source>
        <dbReference type="Proteomes" id="UP001157910"/>
    </source>
</evidence>